<evidence type="ECO:0000259" key="6">
    <source>
        <dbReference type="PROSITE" id="PS50103"/>
    </source>
</evidence>
<keyword evidence="2 4" id="KW-0863">Zinc-finger</keyword>
<feature type="domain" description="C3H1-type" evidence="6">
    <location>
        <begin position="312"/>
        <end position="335"/>
    </location>
</feature>
<evidence type="ECO:0000313" key="8">
    <source>
        <dbReference type="Proteomes" id="UP001412239"/>
    </source>
</evidence>
<evidence type="ECO:0000256" key="5">
    <source>
        <dbReference type="SAM" id="MobiDB-lite"/>
    </source>
</evidence>
<feature type="domain" description="C3H1-type" evidence="6">
    <location>
        <begin position="390"/>
        <end position="418"/>
    </location>
</feature>
<dbReference type="AlphaFoldDB" id="A0A292Q1E4"/>
<dbReference type="Pfam" id="PF00642">
    <property type="entry name" value="zf-CCCH"/>
    <property type="match status" value="1"/>
</dbReference>
<feature type="region of interest" description="Disordered" evidence="5">
    <location>
        <begin position="454"/>
        <end position="508"/>
    </location>
</feature>
<keyword evidence="1 4" id="KW-0479">Metal-binding</keyword>
<dbReference type="SUPFAM" id="SSF90229">
    <property type="entry name" value="CCCH zinc finger"/>
    <property type="match status" value="3"/>
</dbReference>
<dbReference type="EMBL" id="LN890989">
    <property type="protein sequence ID" value="CUS12520.1"/>
    <property type="molecule type" value="Genomic_DNA"/>
</dbReference>
<dbReference type="FunFam" id="4.10.1000.10:FF:000035">
    <property type="entry name" value="CCCH zinc finger protein, variant"/>
    <property type="match status" value="1"/>
</dbReference>
<dbReference type="InterPro" id="IPR036855">
    <property type="entry name" value="Znf_CCCH_sf"/>
</dbReference>
<dbReference type="GO" id="GO:0005634">
    <property type="term" value="C:nucleus"/>
    <property type="evidence" value="ECO:0007669"/>
    <property type="project" value="TreeGrafter"/>
</dbReference>
<name>A0A292Q1E4_9PEZI</name>
<sequence length="521" mass="57283">MSDNQALLLKISEVAGKINRHKNQTEQLAAPAYGGSHFPQRASPYPTNQSLRGRGGWTPPHHHQHYHPRGVAARRARGRASWPGPPVTHHHKTLVINNNKATDGSAATPTTNTFASTSYVENMPPNPPGQVLPQSNDSTTQSAEGWVAKRDRHMQLINTAVYDQHAQARARDLEKTRQTQLMRKEEREKQKLRGYLDRSRDAASQAPFEVLVQGERYKVAAAGSKLIKISGEEQDKLGLDGEQGVCLTGSMLQADGPQNAKSTPKKAVVGGVNFVRSKNGNLWRVGLVKASQGRFLIVSDSEFSRPRHIKKPCKYYSNTGKCKNGMSCLYAHDPNKVAICPRFIQANSCPEGDSCDLSHTPSPHCMPTCVHFLRGNCSNDKCPFAHVKVNPAAPICRPFATLGYCDKGAGCTERHVRECPDFDEKGVCTDKTCKLQHVERAGRRRVAAAQAAAKAQGSGNGYNNMDSDSDISSEGDGEAIDSDDVDSDTLSEYDYIRRDNQDSEDIGEITMQEDFIHLPRS</sequence>
<dbReference type="PANTHER" id="PTHR46156">
    <property type="entry name" value="CCCH ZINGC FINGER"/>
    <property type="match status" value="1"/>
</dbReference>
<keyword evidence="8" id="KW-1185">Reference proteome</keyword>
<dbReference type="Gene3D" id="4.10.1000.10">
    <property type="entry name" value="Zinc finger, CCCH-type"/>
    <property type="match status" value="2"/>
</dbReference>
<evidence type="ECO:0000256" key="1">
    <source>
        <dbReference type="ARBA" id="ARBA00022723"/>
    </source>
</evidence>
<dbReference type="PROSITE" id="PS50103">
    <property type="entry name" value="ZF_C3H1"/>
    <property type="match status" value="4"/>
</dbReference>
<proteinExistence type="predicted"/>
<evidence type="ECO:0000313" key="7">
    <source>
        <dbReference type="EMBL" id="CUS12520.1"/>
    </source>
</evidence>
<protein>
    <recommendedName>
        <fullName evidence="6">C3H1-type domain-containing protein</fullName>
    </recommendedName>
</protein>
<dbReference type="Proteomes" id="UP001412239">
    <property type="component" value="Unassembled WGS sequence"/>
</dbReference>
<gene>
    <name evidence="7" type="ORF">GSTUAT00003354001</name>
</gene>
<reference evidence="7" key="1">
    <citation type="submission" date="2015-10" db="EMBL/GenBank/DDBJ databases">
        <authorList>
            <person name="Regsiter A."/>
            <person name="william w."/>
        </authorList>
    </citation>
    <scope>NUCLEOTIDE SEQUENCE</scope>
    <source>
        <strain evidence="7">Montdore</strain>
    </source>
</reference>
<accession>A0A292Q1E4</accession>
<feature type="zinc finger region" description="C3H1-type" evidence="4">
    <location>
        <begin position="339"/>
        <end position="362"/>
    </location>
</feature>
<dbReference type="GO" id="GO:0008270">
    <property type="term" value="F:zinc ion binding"/>
    <property type="evidence" value="ECO:0007669"/>
    <property type="project" value="UniProtKB-KW"/>
</dbReference>
<evidence type="ECO:0000256" key="2">
    <source>
        <dbReference type="ARBA" id="ARBA00022771"/>
    </source>
</evidence>
<dbReference type="PANTHER" id="PTHR46156:SF1">
    <property type="entry name" value="ZINC FINGER CCCH DOMAIN-CONTAINING PROTEIN 3"/>
    <property type="match status" value="1"/>
</dbReference>
<feature type="domain" description="C3H1-type" evidence="6">
    <location>
        <begin position="339"/>
        <end position="362"/>
    </location>
</feature>
<feature type="zinc finger region" description="C3H1-type" evidence="4">
    <location>
        <begin position="363"/>
        <end position="389"/>
    </location>
</feature>
<keyword evidence="3 4" id="KW-0862">Zinc</keyword>
<feature type="domain" description="C3H1-type" evidence="6">
    <location>
        <begin position="363"/>
        <end position="389"/>
    </location>
</feature>
<evidence type="ECO:0000256" key="3">
    <source>
        <dbReference type="ARBA" id="ARBA00022833"/>
    </source>
</evidence>
<dbReference type="SMART" id="SM00356">
    <property type="entry name" value="ZnF_C3H1"/>
    <property type="match status" value="4"/>
</dbReference>
<evidence type="ECO:0000256" key="4">
    <source>
        <dbReference type="PROSITE-ProRule" id="PRU00723"/>
    </source>
</evidence>
<dbReference type="InterPro" id="IPR000571">
    <property type="entry name" value="Znf_CCCH"/>
</dbReference>
<organism evidence="7 8">
    <name type="scientific">Tuber aestivum</name>
    <name type="common">summer truffle</name>
    <dbReference type="NCBI Taxonomy" id="59557"/>
    <lineage>
        <taxon>Eukaryota</taxon>
        <taxon>Fungi</taxon>
        <taxon>Dikarya</taxon>
        <taxon>Ascomycota</taxon>
        <taxon>Pezizomycotina</taxon>
        <taxon>Pezizomycetes</taxon>
        <taxon>Pezizales</taxon>
        <taxon>Tuberaceae</taxon>
        <taxon>Tuber</taxon>
    </lineage>
</organism>
<feature type="zinc finger region" description="C3H1-type" evidence="4">
    <location>
        <begin position="390"/>
        <end position="418"/>
    </location>
</feature>
<feature type="zinc finger region" description="C3H1-type" evidence="4">
    <location>
        <begin position="312"/>
        <end position="335"/>
    </location>
</feature>
<feature type="compositionally biased region" description="Acidic residues" evidence="5">
    <location>
        <begin position="467"/>
        <end position="491"/>
    </location>
</feature>